<keyword evidence="1" id="KW-1133">Transmembrane helix</keyword>
<dbReference type="Proteomes" id="UP000297245">
    <property type="component" value="Unassembled WGS sequence"/>
</dbReference>
<dbReference type="EMBL" id="ML179509">
    <property type="protein sequence ID" value="THU86177.1"/>
    <property type="molecule type" value="Genomic_DNA"/>
</dbReference>
<sequence length="303" mass="33706">MLNLFLLGMILVQSYIYLKHYKNDRLWTKIFVSVLVITNFLNTIFLSVYLYTTLVLKFTDVAYLSRANWLFATDPVMTGIIAAYVQLFFVWRIKVLTGNYFTALATLIPALAGLVGSIVSSVMIKTFPLYSEFIKFKAWVIVWLIGETVADLMITSVLVAYLRHKTGFRGSGELIDRIIRSTVQTGLVTSTFAVIDLVLFLAFPERGLHLIFNVPLGKLYSIMLMSSLNSREGWAYNSSAQIPSKSAKHGGALAFGRGNGGPPAPLVVHVDAHEMTVIDRGDSEADLHNGSVGYMEGDKKMTR</sequence>
<feature type="transmembrane region" description="Helical" evidence="1">
    <location>
        <begin position="69"/>
        <end position="91"/>
    </location>
</feature>
<feature type="transmembrane region" description="Helical" evidence="1">
    <location>
        <begin position="136"/>
        <end position="162"/>
    </location>
</feature>
<keyword evidence="1" id="KW-0472">Membrane</keyword>
<keyword evidence="4" id="KW-1185">Reference proteome</keyword>
<dbReference type="PANTHER" id="PTHR40465">
    <property type="entry name" value="CHROMOSOME 1, WHOLE GENOME SHOTGUN SEQUENCE"/>
    <property type="match status" value="1"/>
</dbReference>
<protein>
    <recommendedName>
        <fullName evidence="2">DUF6534 domain-containing protein</fullName>
    </recommendedName>
</protein>
<evidence type="ECO:0000256" key="1">
    <source>
        <dbReference type="SAM" id="Phobius"/>
    </source>
</evidence>
<reference evidence="3 4" key="1">
    <citation type="journal article" date="2019" name="Nat. Ecol. Evol.">
        <title>Megaphylogeny resolves global patterns of mushroom evolution.</title>
        <authorList>
            <person name="Varga T."/>
            <person name="Krizsan K."/>
            <person name="Foldi C."/>
            <person name="Dima B."/>
            <person name="Sanchez-Garcia M."/>
            <person name="Sanchez-Ramirez S."/>
            <person name="Szollosi G.J."/>
            <person name="Szarkandi J.G."/>
            <person name="Papp V."/>
            <person name="Albert L."/>
            <person name="Andreopoulos W."/>
            <person name="Angelini C."/>
            <person name="Antonin V."/>
            <person name="Barry K.W."/>
            <person name="Bougher N.L."/>
            <person name="Buchanan P."/>
            <person name="Buyck B."/>
            <person name="Bense V."/>
            <person name="Catcheside P."/>
            <person name="Chovatia M."/>
            <person name="Cooper J."/>
            <person name="Damon W."/>
            <person name="Desjardin D."/>
            <person name="Finy P."/>
            <person name="Geml J."/>
            <person name="Haridas S."/>
            <person name="Hughes K."/>
            <person name="Justo A."/>
            <person name="Karasinski D."/>
            <person name="Kautmanova I."/>
            <person name="Kiss B."/>
            <person name="Kocsube S."/>
            <person name="Kotiranta H."/>
            <person name="LaButti K.M."/>
            <person name="Lechner B.E."/>
            <person name="Liimatainen K."/>
            <person name="Lipzen A."/>
            <person name="Lukacs Z."/>
            <person name="Mihaltcheva S."/>
            <person name="Morgado L.N."/>
            <person name="Niskanen T."/>
            <person name="Noordeloos M.E."/>
            <person name="Ohm R.A."/>
            <person name="Ortiz-Santana B."/>
            <person name="Ovrebo C."/>
            <person name="Racz N."/>
            <person name="Riley R."/>
            <person name="Savchenko A."/>
            <person name="Shiryaev A."/>
            <person name="Soop K."/>
            <person name="Spirin V."/>
            <person name="Szebenyi C."/>
            <person name="Tomsovsky M."/>
            <person name="Tulloss R.E."/>
            <person name="Uehling J."/>
            <person name="Grigoriev I.V."/>
            <person name="Vagvolgyi C."/>
            <person name="Papp T."/>
            <person name="Martin F.M."/>
            <person name="Miettinen O."/>
            <person name="Hibbett D.S."/>
            <person name="Nagy L.G."/>
        </authorList>
    </citation>
    <scope>NUCLEOTIDE SEQUENCE [LARGE SCALE GENOMIC DNA]</scope>
    <source>
        <strain evidence="3 4">CBS 962.96</strain>
    </source>
</reference>
<gene>
    <name evidence="3" type="ORF">K435DRAFT_923564</name>
</gene>
<feature type="transmembrane region" description="Helical" evidence="1">
    <location>
        <begin position="103"/>
        <end position="124"/>
    </location>
</feature>
<name>A0A4S8LBF6_DENBC</name>
<organism evidence="3 4">
    <name type="scientific">Dendrothele bispora (strain CBS 962.96)</name>
    <dbReference type="NCBI Taxonomy" id="1314807"/>
    <lineage>
        <taxon>Eukaryota</taxon>
        <taxon>Fungi</taxon>
        <taxon>Dikarya</taxon>
        <taxon>Basidiomycota</taxon>
        <taxon>Agaricomycotina</taxon>
        <taxon>Agaricomycetes</taxon>
        <taxon>Agaricomycetidae</taxon>
        <taxon>Agaricales</taxon>
        <taxon>Agaricales incertae sedis</taxon>
        <taxon>Dendrothele</taxon>
    </lineage>
</organism>
<dbReference type="AlphaFoldDB" id="A0A4S8LBF6"/>
<feature type="transmembrane region" description="Helical" evidence="1">
    <location>
        <begin position="183"/>
        <end position="203"/>
    </location>
</feature>
<keyword evidence="1" id="KW-0812">Transmembrane</keyword>
<evidence type="ECO:0000259" key="2">
    <source>
        <dbReference type="Pfam" id="PF20152"/>
    </source>
</evidence>
<dbReference type="InterPro" id="IPR045339">
    <property type="entry name" value="DUF6534"/>
</dbReference>
<evidence type="ECO:0000313" key="3">
    <source>
        <dbReference type="EMBL" id="THU86177.1"/>
    </source>
</evidence>
<feature type="transmembrane region" description="Helical" evidence="1">
    <location>
        <begin position="26"/>
        <end position="49"/>
    </location>
</feature>
<evidence type="ECO:0000313" key="4">
    <source>
        <dbReference type="Proteomes" id="UP000297245"/>
    </source>
</evidence>
<dbReference type="PANTHER" id="PTHR40465:SF1">
    <property type="entry name" value="DUF6534 DOMAIN-CONTAINING PROTEIN"/>
    <property type="match status" value="1"/>
</dbReference>
<proteinExistence type="predicted"/>
<dbReference type="OrthoDB" id="3046394at2759"/>
<dbReference type="Pfam" id="PF20152">
    <property type="entry name" value="DUF6534"/>
    <property type="match status" value="1"/>
</dbReference>
<accession>A0A4S8LBF6</accession>
<feature type="domain" description="DUF6534" evidence="2">
    <location>
        <begin position="148"/>
        <end position="232"/>
    </location>
</feature>